<dbReference type="PANTHER" id="PTHR12589">
    <property type="entry name" value="PYRUVOYL TETRAHYDROBIOPTERIN SYNTHASE"/>
    <property type="match status" value="1"/>
</dbReference>
<feature type="binding site" evidence="10">
    <location>
        <position position="29"/>
    </location>
    <ligand>
        <name>Zn(2+)</name>
        <dbReference type="ChEBI" id="CHEBI:29105"/>
    </ligand>
</feature>
<evidence type="ECO:0000256" key="7">
    <source>
        <dbReference type="ARBA" id="ARBA00023239"/>
    </source>
</evidence>
<reference evidence="11" key="1">
    <citation type="journal article" date="2020" name="mSystems">
        <title>Genome- and Community-Level Interaction Insights into Carbon Utilization and Element Cycling Functions of Hydrothermarchaeota in Hydrothermal Sediment.</title>
        <authorList>
            <person name="Zhou Z."/>
            <person name="Liu Y."/>
            <person name="Xu W."/>
            <person name="Pan J."/>
            <person name="Luo Z.H."/>
            <person name="Li M."/>
        </authorList>
    </citation>
    <scope>NUCLEOTIDE SEQUENCE</scope>
    <source>
        <strain evidence="11">SpSt-997</strain>
    </source>
</reference>
<dbReference type="PANTHER" id="PTHR12589:SF7">
    <property type="entry name" value="6-PYRUVOYL TETRAHYDROBIOPTERIN SYNTHASE"/>
    <property type="match status" value="1"/>
</dbReference>
<evidence type="ECO:0000256" key="8">
    <source>
        <dbReference type="ARBA" id="ARBA00048807"/>
    </source>
</evidence>
<protein>
    <recommendedName>
        <fullName evidence="4 9">6-carboxy-5,6,7,8-tetrahydropterin synthase</fullName>
        <ecNumber evidence="9">4.-.-.-</ecNumber>
    </recommendedName>
</protein>
<evidence type="ECO:0000256" key="2">
    <source>
        <dbReference type="ARBA" id="ARBA00005061"/>
    </source>
</evidence>
<evidence type="ECO:0000256" key="6">
    <source>
        <dbReference type="ARBA" id="ARBA00022833"/>
    </source>
</evidence>
<evidence type="ECO:0000313" key="11">
    <source>
        <dbReference type="EMBL" id="HGC43302.1"/>
    </source>
</evidence>
<feature type="binding site" evidence="10">
    <location>
        <position position="31"/>
    </location>
    <ligand>
        <name>Zn(2+)</name>
        <dbReference type="ChEBI" id="CHEBI:29105"/>
    </ligand>
</feature>
<dbReference type="InterPro" id="IPR007115">
    <property type="entry name" value="6-PTP_synth/QueD"/>
</dbReference>
<evidence type="ECO:0000256" key="1">
    <source>
        <dbReference type="ARBA" id="ARBA00002285"/>
    </source>
</evidence>
<name>A0A8J4M6H5_9PROT</name>
<accession>A0A8J4M6H5</accession>
<comment type="catalytic activity">
    <reaction evidence="8 9">
        <text>7,8-dihydroneopterin 3'-triphosphate + H2O = 6-carboxy-5,6,7,8-tetrahydropterin + triphosphate + acetaldehyde + 2 H(+)</text>
        <dbReference type="Rhea" id="RHEA:27966"/>
        <dbReference type="ChEBI" id="CHEBI:15343"/>
        <dbReference type="ChEBI" id="CHEBI:15377"/>
        <dbReference type="ChEBI" id="CHEBI:15378"/>
        <dbReference type="ChEBI" id="CHEBI:18036"/>
        <dbReference type="ChEBI" id="CHEBI:58462"/>
        <dbReference type="ChEBI" id="CHEBI:61032"/>
        <dbReference type="EC" id="4.1.2.50"/>
    </reaction>
</comment>
<dbReference type="GO" id="GO:0070497">
    <property type="term" value="F:6-carboxytetrahydropterin synthase activity"/>
    <property type="evidence" value="ECO:0007669"/>
    <property type="project" value="UniProtKB-EC"/>
</dbReference>
<dbReference type="EC" id="4.-.-.-" evidence="9"/>
<evidence type="ECO:0000256" key="10">
    <source>
        <dbReference type="PIRSR" id="PIRSR006113-2"/>
    </source>
</evidence>
<dbReference type="AlphaFoldDB" id="A0A8J4M6H5"/>
<dbReference type="UniPathway" id="UPA00391"/>
<gene>
    <name evidence="11" type="ORF">ENY07_08815</name>
</gene>
<evidence type="ECO:0000256" key="3">
    <source>
        <dbReference type="ARBA" id="ARBA00008900"/>
    </source>
</evidence>
<dbReference type="PIRSF" id="PIRSF006113">
    <property type="entry name" value="PTP_synth"/>
    <property type="match status" value="1"/>
</dbReference>
<feature type="binding site" evidence="10">
    <location>
        <position position="14"/>
    </location>
    <ligand>
        <name>Zn(2+)</name>
        <dbReference type="ChEBI" id="CHEBI:29105"/>
    </ligand>
</feature>
<comment type="pathway">
    <text evidence="2 9">Purine metabolism; 7-cyano-7-deazaguanine biosynthesis.</text>
</comment>
<dbReference type="GO" id="GO:0046872">
    <property type="term" value="F:metal ion binding"/>
    <property type="evidence" value="ECO:0007669"/>
    <property type="project" value="UniProtKB-KW"/>
</dbReference>
<comment type="caution">
    <text evidence="11">The sequence shown here is derived from an EMBL/GenBank/DDBJ whole genome shotgun (WGS) entry which is preliminary data.</text>
</comment>
<sequence length="120" mass="13761">MYELTKDFRFEAAHTLEREIDRAASRRIHGHSYRAEVTIGGEIDLATGMLVDLGQLDQALARVRAELDHRFLDEVPGLAPATLERLARFVWQSLAPDYPGLLHVVICRDSLGERCRYRRE</sequence>
<proteinExistence type="inferred from homology"/>
<comment type="similarity">
    <text evidence="3 9">Belongs to the PTPS family. QueD subfamily.</text>
</comment>
<evidence type="ECO:0000256" key="5">
    <source>
        <dbReference type="ARBA" id="ARBA00022723"/>
    </source>
</evidence>
<comment type="function">
    <text evidence="1">Catalyzes the conversion of 7,8-dihydroneopterin triphosphate (H2NTP) to 6-carboxy-5,6,7,8-tetrahydropterin (CPH4) and acetaldehyde.</text>
</comment>
<dbReference type="GO" id="GO:0008616">
    <property type="term" value="P:tRNA queuosine(34) biosynthetic process"/>
    <property type="evidence" value="ECO:0007669"/>
    <property type="project" value="UniProtKB-KW"/>
</dbReference>
<keyword evidence="5 9" id="KW-0479">Metal-binding</keyword>
<dbReference type="EMBL" id="DTQM01000176">
    <property type="protein sequence ID" value="HGC43302.1"/>
    <property type="molecule type" value="Genomic_DNA"/>
</dbReference>
<organism evidence="11">
    <name type="scientific">Acidicaldus sp</name>
    <dbReference type="NCBI Taxonomy" id="1872105"/>
    <lineage>
        <taxon>Bacteria</taxon>
        <taxon>Pseudomonadati</taxon>
        <taxon>Pseudomonadota</taxon>
        <taxon>Alphaproteobacteria</taxon>
        <taxon>Acetobacterales</taxon>
        <taxon>Acetobacteraceae</taxon>
        <taxon>Acidicaldus</taxon>
    </lineage>
</organism>
<comment type="cofactor">
    <cofactor evidence="9 10">
        <name>Zn(2+)</name>
        <dbReference type="ChEBI" id="CHEBI:29105"/>
    </cofactor>
    <text evidence="9 10">Binds 1 zinc ion per subunit.</text>
</comment>
<keyword evidence="6 9" id="KW-0862">Zinc</keyword>
<dbReference type="InterPro" id="IPR038418">
    <property type="entry name" value="6-PTP_synth/QueD_sf"/>
</dbReference>
<keyword evidence="9" id="KW-0671">Queuosine biosynthesis</keyword>
<dbReference type="SUPFAM" id="SSF55620">
    <property type="entry name" value="Tetrahydrobiopterin biosynthesis enzymes-like"/>
    <property type="match status" value="1"/>
</dbReference>
<evidence type="ECO:0000256" key="4">
    <source>
        <dbReference type="ARBA" id="ARBA00018141"/>
    </source>
</evidence>
<evidence type="ECO:0000256" key="9">
    <source>
        <dbReference type="PIRNR" id="PIRNR006113"/>
    </source>
</evidence>
<keyword evidence="7 9" id="KW-0456">Lyase</keyword>
<dbReference type="Gene3D" id="3.30.479.10">
    <property type="entry name" value="6-pyruvoyl tetrahydropterin synthase/QueD"/>
    <property type="match status" value="1"/>
</dbReference>
<dbReference type="Pfam" id="PF01242">
    <property type="entry name" value="PTPS"/>
    <property type="match status" value="1"/>
</dbReference>